<evidence type="ECO:0000256" key="2">
    <source>
        <dbReference type="ARBA" id="ARBA00022676"/>
    </source>
</evidence>
<evidence type="ECO:0000313" key="9">
    <source>
        <dbReference type="Proteomes" id="UP001281410"/>
    </source>
</evidence>
<evidence type="ECO:0000256" key="6">
    <source>
        <dbReference type="ARBA" id="ARBA00022989"/>
    </source>
</evidence>
<dbReference type="Proteomes" id="UP001281410">
    <property type="component" value="Unassembled WGS sequence"/>
</dbReference>
<comment type="caution">
    <text evidence="8">The sequence shown here is derived from an EMBL/GenBank/DDBJ whole genome shotgun (WGS) entry which is preliminary data.</text>
</comment>
<comment type="subcellular location">
    <subcellularLocation>
        <location evidence="1">Endoplasmic reticulum membrane</location>
        <topology evidence="1">Multi-pass membrane protein</topology>
    </subcellularLocation>
</comment>
<keyword evidence="4" id="KW-0812">Transmembrane</keyword>
<dbReference type="Pfam" id="PF03901">
    <property type="entry name" value="Glyco_transf_22"/>
    <property type="match status" value="1"/>
</dbReference>
<keyword evidence="3" id="KW-0808">Transferase</keyword>
<sequence>MPLFALCMLRYMSATSNIVHDCDEVFKYWEPLHYLLYKSGFQTWEYSDRNAKSSGIASSATRFLLLLLLLLFLQIIVPPRRESSGGAVACMGSRRPGTGLNGLTLRWRGVAEACDAQPTHCLGHFA</sequence>
<organism evidence="8 9">
    <name type="scientific">Dipteronia sinensis</name>
    <dbReference type="NCBI Taxonomy" id="43782"/>
    <lineage>
        <taxon>Eukaryota</taxon>
        <taxon>Viridiplantae</taxon>
        <taxon>Streptophyta</taxon>
        <taxon>Embryophyta</taxon>
        <taxon>Tracheophyta</taxon>
        <taxon>Spermatophyta</taxon>
        <taxon>Magnoliopsida</taxon>
        <taxon>eudicotyledons</taxon>
        <taxon>Gunneridae</taxon>
        <taxon>Pentapetalae</taxon>
        <taxon>rosids</taxon>
        <taxon>malvids</taxon>
        <taxon>Sapindales</taxon>
        <taxon>Sapindaceae</taxon>
        <taxon>Hippocastanoideae</taxon>
        <taxon>Acereae</taxon>
        <taxon>Dipteronia</taxon>
    </lineage>
</organism>
<dbReference type="InterPro" id="IPR005599">
    <property type="entry name" value="GPI_mannosylTrfase"/>
</dbReference>
<dbReference type="EMBL" id="JANJYJ010000006">
    <property type="protein sequence ID" value="KAK3205114.1"/>
    <property type="molecule type" value="Genomic_DNA"/>
</dbReference>
<keyword evidence="6" id="KW-1133">Transmembrane helix</keyword>
<accession>A0AAE0A7J0</accession>
<evidence type="ECO:0000256" key="4">
    <source>
        <dbReference type="ARBA" id="ARBA00022692"/>
    </source>
</evidence>
<keyword evidence="9" id="KW-1185">Reference proteome</keyword>
<dbReference type="GO" id="GO:0016757">
    <property type="term" value="F:glycosyltransferase activity"/>
    <property type="evidence" value="ECO:0007669"/>
    <property type="project" value="UniProtKB-KW"/>
</dbReference>
<proteinExistence type="predicted"/>
<dbReference type="GO" id="GO:0005789">
    <property type="term" value="C:endoplasmic reticulum membrane"/>
    <property type="evidence" value="ECO:0007669"/>
    <property type="project" value="UniProtKB-SubCell"/>
</dbReference>
<keyword evidence="2" id="KW-0328">Glycosyltransferase</keyword>
<evidence type="ECO:0000256" key="7">
    <source>
        <dbReference type="ARBA" id="ARBA00023136"/>
    </source>
</evidence>
<evidence type="ECO:0000313" key="8">
    <source>
        <dbReference type="EMBL" id="KAK3205114.1"/>
    </source>
</evidence>
<evidence type="ECO:0000256" key="3">
    <source>
        <dbReference type="ARBA" id="ARBA00022679"/>
    </source>
</evidence>
<protein>
    <recommendedName>
        <fullName evidence="10">Mannosyltransferase</fullName>
    </recommendedName>
</protein>
<keyword evidence="7" id="KW-0472">Membrane</keyword>
<evidence type="ECO:0000256" key="1">
    <source>
        <dbReference type="ARBA" id="ARBA00004477"/>
    </source>
</evidence>
<gene>
    <name evidence="8" type="ORF">Dsin_019160</name>
</gene>
<name>A0AAE0A7J0_9ROSI</name>
<reference evidence="8" key="1">
    <citation type="journal article" date="2023" name="Plant J.">
        <title>Genome sequences and population genomics provide insights into the demographic history, inbreeding, and mutation load of two 'living fossil' tree species of Dipteronia.</title>
        <authorList>
            <person name="Feng Y."/>
            <person name="Comes H.P."/>
            <person name="Chen J."/>
            <person name="Zhu S."/>
            <person name="Lu R."/>
            <person name="Zhang X."/>
            <person name="Li P."/>
            <person name="Qiu J."/>
            <person name="Olsen K.M."/>
            <person name="Qiu Y."/>
        </authorList>
    </citation>
    <scope>NUCLEOTIDE SEQUENCE</scope>
    <source>
        <strain evidence="8">NBL</strain>
    </source>
</reference>
<evidence type="ECO:0000256" key="5">
    <source>
        <dbReference type="ARBA" id="ARBA00022824"/>
    </source>
</evidence>
<keyword evidence="5" id="KW-0256">Endoplasmic reticulum</keyword>
<dbReference type="AlphaFoldDB" id="A0AAE0A7J0"/>
<evidence type="ECO:0008006" key="10">
    <source>
        <dbReference type="Google" id="ProtNLM"/>
    </source>
</evidence>